<dbReference type="RefSeq" id="XP_040039171.1">
    <property type="nucleotide sequence ID" value="XM_040183237.1"/>
</dbReference>
<feature type="domain" description="Ig-like" evidence="5">
    <location>
        <begin position="108"/>
        <end position="219"/>
    </location>
</feature>
<feature type="signal peptide" evidence="4">
    <location>
        <begin position="1"/>
        <end position="26"/>
    </location>
</feature>
<dbReference type="InterPro" id="IPR007110">
    <property type="entry name" value="Ig-like_dom"/>
</dbReference>
<dbReference type="STRING" id="69293.ENSGACP00000026667"/>
<dbReference type="InterPro" id="IPR013783">
    <property type="entry name" value="Ig-like_fold"/>
</dbReference>
<dbReference type="AlphaFoldDB" id="G3Q9V1"/>
<reference evidence="6" key="2">
    <citation type="submission" date="2025-08" db="UniProtKB">
        <authorList>
            <consortium name="Ensembl"/>
        </authorList>
    </citation>
    <scope>IDENTIFICATION</scope>
</reference>
<dbReference type="Gene3D" id="2.60.40.10">
    <property type="entry name" value="Immunoglobulins"/>
    <property type="match status" value="1"/>
</dbReference>
<dbReference type="GeneTree" id="ENSGT00940000165615"/>
<evidence type="ECO:0000256" key="2">
    <source>
        <dbReference type="SAM" id="MobiDB-lite"/>
    </source>
</evidence>
<feature type="region of interest" description="Disordered" evidence="2">
    <location>
        <begin position="338"/>
        <end position="357"/>
    </location>
</feature>
<organism evidence="6 7">
    <name type="scientific">Gasterosteus aculeatus aculeatus</name>
    <name type="common">three-spined stickleback</name>
    <dbReference type="NCBI Taxonomy" id="481459"/>
    <lineage>
        <taxon>Eukaryota</taxon>
        <taxon>Metazoa</taxon>
        <taxon>Chordata</taxon>
        <taxon>Craniata</taxon>
        <taxon>Vertebrata</taxon>
        <taxon>Euteleostomi</taxon>
        <taxon>Actinopterygii</taxon>
        <taxon>Neopterygii</taxon>
        <taxon>Teleostei</taxon>
        <taxon>Neoteleostei</taxon>
        <taxon>Acanthomorphata</taxon>
        <taxon>Eupercaria</taxon>
        <taxon>Perciformes</taxon>
        <taxon>Cottioidei</taxon>
        <taxon>Gasterosteales</taxon>
        <taxon>Gasterosteidae</taxon>
        <taxon>Gasterosteus</taxon>
    </lineage>
</organism>
<keyword evidence="4" id="KW-0732">Signal</keyword>
<evidence type="ECO:0000313" key="7">
    <source>
        <dbReference type="Proteomes" id="UP000007635"/>
    </source>
</evidence>
<name>G3Q9V1_GASAC</name>
<dbReference type="eggNOG" id="ENOG502S38D">
    <property type="taxonomic scope" value="Eukaryota"/>
</dbReference>
<dbReference type="PANTHER" id="PTHR44991">
    <property type="entry name" value="IMMUNOGLOBULIN SUPERFAMILY MEMBER 5"/>
    <property type="match status" value="1"/>
</dbReference>
<keyword evidence="1" id="KW-1015">Disulfide bond</keyword>
<feature type="region of interest" description="Disordered" evidence="2">
    <location>
        <begin position="268"/>
        <end position="321"/>
    </location>
</feature>
<feature type="transmembrane region" description="Helical" evidence="3">
    <location>
        <begin position="232"/>
        <end position="259"/>
    </location>
</feature>
<dbReference type="GeneID" id="120823138"/>
<feature type="compositionally biased region" description="Polar residues" evidence="2">
    <location>
        <begin position="309"/>
        <end position="321"/>
    </location>
</feature>
<reference evidence="6 7" key="1">
    <citation type="journal article" date="2021" name="G3 (Bethesda)">
        <title>Improved contiguity of the threespine stickleback genome using long-read sequencing.</title>
        <authorList>
            <person name="Nath S."/>
            <person name="Shaw D.E."/>
            <person name="White M.A."/>
        </authorList>
    </citation>
    <scope>NUCLEOTIDE SEQUENCE [LARGE SCALE GENOMIC DNA]</scope>
    <source>
        <strain evidence="6 7">Lake Benthic</strain>
    </source>
</reference>
<dbReference type="CTD" id="561211"/>
<dbReference type="OMA" id="HSSYYFV"/>
<evidence type="ECO:0000256" key="3">
    <source>
        <dbReference type="SAM" id="Phobius"/>
    </source>
</evidence>
<evidence type="ECO:0000313" key="6">
    <source>
        <dbReference type="Ensembl" id="ENSGACP00000026667.2"/>
    </source>
</evidence>
<keyword evidence="7" id="KW-1185">Reference proteome</keyword>
<dbReference type="InterPro" id="IPR013162">
    <property type="entry name" value="CD80_C2-set"/>
</dbReference>
<evidence type="ECO:0000259" key="5">
    <source>
        <dbReference type="PROSITE" id="PS50835"/>
    </source>
</evidence>
<reference evidence="6" key="3">
    <citation type="submission" date="2025-09" db="UniProtKB">
        <authorList>
            <consortium name="Ensembl"/>
        </authorList>
    </citation>
    <scope>IDENTIFICATION</scope>
</reference>
<keyword evidence="3" id="KW-1133">Transmembrane helix</keyword>
<dbReference type="Proteomes" id="UP000007635">
    <property type="component" value="Chromosome VII"/>
</dbReference>
<accession>G3Q9V1</accession>
<dbReference type="PROSITE" id="PS50835">
    <property type="entry name" value="IG_LIKE"/>
    <property type="match status" value="1"/>
</dbReference>
<dbReference type="PANTHER" id="PTHR44991:SF1">
    <property type="entry name" value="IMMUNOGLOBULIN SUPERFAMILY MEMBER 5"/>
    <property type="match status" value="1"/>
</dbReference>
<dbReference type="InterPro" id="IPR036179">
    <property type="entry name" value="Ig-like_dom_sf"/>
</dbReference>
<dbReference type="Pfam" id="PF08205">
    <property type="entry name" value="C2-set_2"/>
    <property type="match status" value="1"/>
</dbReference>
<protein>
    <submittedName>
        <fullName evidence="6">Immunoglobulin superfamily, member 5a</fullName>
    </submittedName>
</protein>
<dbReference type="InParanoid" id="G3Q9V1"/>
<feature type="chain" id="PRO_5043365889" evidence="4">
    <location>
        <begin position="27"/>
        <end position="357"/>
    </location>
</feature>
<proteinExistence type="predicted"/>
<evidence type="ECO:0000256" key="4">
    <source>
        <dbReference type="SAM" id="SignalP"/>
    </source>
</evidence>
<keyword evidence="3" id="KW-0812">Transmembrane</keyword>
<dbReference type="Bgee" id="ENSGACG00000020189">
    <property type="expression patterns" value="Expressed in intestinal epithelial cell"/>
</dbReference>
<evidence type="ECO:0000256" key="1">
    <source>
        <dbReference type="ARBA" id="ARBA00023157"/>
    </source>
</evidence>
<sequence>MAVPRKCRANLTHICLLLCAAGAVLGEFQLEPLNLTVLQGSDARFNATVKGPWRVMTWNVGGLMVLNILITGDIASSSEQFSAGFCSNDRSCVEFTIRNVTRSVDASPVICSMLGDHGSKTAQLYIQESGTVSVRGQNVTVVQQDQQVEFQCVTSAWFPMSTVTWSQNGQAVNSNLYNTTGMADGDTFNSTSVLTFQAVRNTTVECLATVSSLTSPQLSSVFLVVVPKPRDWTVLIAVVVSIGGFALLVLLILGIIFCYKRSKEKQPNYQDEMRRARTQSQMSGGDAAEQRQGHENAGYLPEGVPPSRLTDSGFSQENGSKVSEVADDVNQARNGYSGAHVTVGESGVRKHRHVTIV</sequence>
<keyword evidence="3" id="KW-0472">Membrane</keyword>
<dbReference type="SUPFAM" id="SSF48726">
    <property type="entry name" value="Immunoglobulin"/>
    <property type="match status" value="2"/>
</dbReference>
<dbReference type="Ensembl" id="ENSGACT00000026719.2">
    <property type="protein sequence ID" value="ENSGACP00000026667.2"/>
    <property type="gene ID" value="ENSGACG00000020189.2"/>
</dbReference>